<accession>A0A3A3YNQ2</accession>
<organism evidence="4 5">
    <name type="scientific">Vallicoccus soli</name>
    <dbReference type="NCBI Taxonomy" id="2339232"/>
    <lineage>
        <taxon>Bacteria</taxon>
        <taxon>Bacillati</taxon>
        <taxon>Actinomycetota</taxon>
        <taxon>Actinomycetes</taxon>
        <taxon>Motilibacterales</taxon>
        <taxon>Vallicoccaceae</taxon>
        <taxon>Vallicoccus</taxon>
    </lineage>
</organism>
<dbReference type="AlphaFoldDB" id="A0A3A3YNQ2"/>
<reference evidence="4 5" key="1">
    <citation type="submission" date="2018-09" db="EMBL/GenBank/DDBJ databases">
        <title>YIM 75000 draft genome.</title>
        <authorList>
            <person name="Tang S."/>
            <person name="Feng Y."/>
        </authorList>
    </citation>
    <scope>NUCLEOTIDE SEQUENCE [LARGE SCALE GENOMIC DNA]</scope>
    <source>
        <strain evidence="4 5">YIM 75000</strain>
    </source>
</reference>
<evidence type="ECO:0000259" key="3">
    <source>
        <dbReference type="PROSITE" id="PS51462"/>
    </source>
</evidence>
<sequence>MQRPSAGGPSAGAPGPLAAVHRLALQTFRVLPPRVRFAIVRRTTPQFTVGTVVALQRGDEILVLRQRHHHGWTLPGGLLDRGETPREALVRELDEELALRLDVPEDPTAVVFQPRFRHIDAVFHLHLPEDARPRLEPDGTEVLDVAWRRADDPAIAEVALVALRRVPGLPGLTAAG</sequence>
<dbReference type="PRINTS" id="PR00502">
    <property type="entry name" value="NUDIXFAMILY"/>
</dbReference>
<dbReference type="EMBL" id="QZEZ01000012">
    <property type="protein sequence ID" value="RJK92788.1"/>
    <property type="molecule type" value="Genomic_DNA"/>
</dbReference>
<proteinExistence type="predicted"/>
<dbReference type="OrthoDB" id="9804442at2"/>
<dbReference type="Gene3D" id="3.90.79.10">
    <property type="entry name" value="Nucleoside Triphosphate Pyrophosphohydrolase"/>
    <property type="match status" value="1"/>
</dbReference>
<dbReference type="Pfam" id="PF00293">
    <property type="entry name" value="NUDIX"/>
    <property type="match status" value="1"/>
</dbReference>
<dbReference type="PANTHER" id="PTHR43046:SF14">
    <property type="entry name" value="MUTT_NUDIX FAMILY PROTEIN"/>
    <property type="match status" value="1"/>
</dbReference>
<dbReference type="InterPro" id="IPR000086">
    <property type="entry name" value="NUDIX_hydrolase_dom"/>
</dbReference>
<keyword evidence="2" id="KW-0378">Hydrolase</keyword>
<dbReference type="InterPro" id="IPR020476">
    <property type="entry name" value="Nudix_hydrolase"/>
</dbReference>
<dbReference type="PROSITE" id="PS51462">
    <property type="entry name" value="NUDIX"/>
    <property type="match status" value="1"/>
</dbReference>
<dbReference type="InterPro" id="IPR015797">
    <property type="entry name" value="NUDIX_hydrolase-like_dom_sf"/>
</dbReference>
<feature type="domain" description="Nudix hydrolase" evidence="3">
    <location>
        <begin position="44"/>
        <end position="173"/>
    </location>
</feature>
<dbReference type="SUPFAM" id="SSF55811">
    <property type="entry name" value="Nudix"/>
    <property type="match status" value="1"/>
</dbReference>
<evidence type="ECO:0000256" key="2">
    <source>
        <dbReference type="ARBA" id="ARBA00022801"/>
    </source>
</evidence>
<comment type="cofactor">
    <cofactor evidence="1">
        <name>Mg(2+)</name>
        <dbReference type="ChEBI" id="CHEBI:18420"/>
    </cofactor>
</comment>
<dbReference type="GO" id="GO:0016787">
    <property type="term" value="F:hydrolase activity"/>
    <property type="evidence" value="ECO:0007669"/>
    <property type="project" value="UniProtKB-KW"/>
</dbReference>
<gene>
    <name evidence="4" type="ORF">D5H78_18205</name>
</gene>
<evidence type="ECO:0000313" key="4">
    <source>
        <dbReference type="EMBL" id="RJK92788.1"/>
    </source>
</evidence>
<keyword evidence="5" id="KW-1185">Reference proteome</keyword>
<dbReference type="PANTHER" id="PTHR43046">
    <property type="entry name" value="GDP-MANNOSE MANNOSYL HYDROLASE"/>
    <property type="match status" value="1"/>
</dbReference>
<name>A0A3A3YNQ2_9ACTN</name>
<dbReference type="Proteomes" id="UP000265614">
    <property type="component" value="Unassembled WGS sequence"/>
</dbReference>
<comment type="caution">
    <text evidence="4">The sequence shown here is derived from an EMBL/GenBank/DDBJ whole genome shotgun (WGS) entry which is preliminary data.</text>
</comment>
<dbReference type="RefSeq" id="WP_119951923.1">
    <property type="nucleotide sequence ID" value="NZ_QZEZ01000012.1"/>
</dbReference>
<evidence type="ECO:0000256" key="1">
    <source>
        <dbReference type="ARBA" id="ARBA00001946"/>
    </source>
</evidence>
<evidence type="ECO:0000313" key="5">
    <source>
        <dbReference type="Proteomes" id="UP000265614"/>
    </source>
</evidence>
<protein>
    <submittedName>
        <fullName evidence="4">NUDIX domain-containing protein</fullName>
    </submittedName>
</protein>